<dbReference type="Pfam" id="PF02911">
    <property type="entry name" value="Formyl_trans_C"/>
    <property type="match status" value="1"/>
</dbReference>
<dbReference type="Gene3D" id="3.40.50.12230">
    <property type="match status" value="1"/>
</dbReference>
<evidence type="ECO:0000313" key="8">
    <source>
        <dbReference type="EMBL" id="KEZ19013.1"/>
    </source>
</evidence>
<dbReference type="CDD" id="cd08646">
    <property type="entry name" value="FMT_core_Met-tRNA-FMT_N"/>
    <property type="match status" value="1"/>
</dbReference>
<dbReference type="PANTHER" id="PTHR11138:SF5">
    <property type="entry name" value="METHIONYL-TRNA FORMYLTRANSFERASE, MITOCHONDRIAL"/>
    <property type="match status" value="1"/>
</dbReference>
<dbReference type="EC" id="2.1.2.9" evidence="2 5"/>
<dbReference type="InterPro" id="IPR011034">
    <property type="entry name" value="Formyl_transferase-like_C_sf"/>
</dbReference>
<dbReference type="InterPro" id="IPR005794">
    <property type="entry name" value="Fmt"/>
</dbReference>
<dbReference type="InterPro" id="IPR036477">
    <property type="entry name" value="Formyl_transf_N_sf"/>
</dbReference>
<dbReference type="AlphaFoldDB" id="A0A084EM21"/>
<dbReference type="PROSITE" id="PS00373">
    <property type="entry name" value="GART"/>
    <property type="match status" value="1"/>
</dbReference>
<comment type="similarity">
    <text evidence="1 5">Belongs to the Fmt family.</text>
</comment>
<dbReference type="NCBIfam" id="TIGR00460">
    <property type="entry name" value="fmt"/>
    <property type="match status" value="1"/>
</dbReference>
<comment type="caution">
    <text evidence="8">The sequence shown here is derived from an EMBL/GenBank/DDBJ whole genome shotgun (WGS) entry which is preliminary data.</text>
</comment>
<evidence type="ECO:0000256" key="3">
    <source>
        <dbReference type="ARBA" id="ARBA00022679"/>
    </source>
</evidence>
<dbReference type="InterPro" id="IPR005793">
    <property type="entry name" value="Formyl_trans_C"/>
</dbReference>
<keyword evidence="3 5" id="KW-0808">Transferase</keyword>
<evidence type="ECO:0000256" key="2">
    <source>
        <dbReference type="ARBA" id="ARBA00012261"/>
    </source>
</evidence>
<dbReference type="RefSeq" id="WP_036431948.1">
    <property type="nucleotide sequence ID" value="NZ_JFDO01000017.1"/>
</dbReference>
<evidence type="ECO:0000313" key="9">
    <source>
        <dbReference type="Proteomes" id="UP000028533"/>
    </source>
</evidence>
<dbReference type="SUPFAM" id="SSF53328">
    <property type="entry name" value="Formyltransferase"/>
    <property type="match status" value="1"/>
</dbReference>
<gene>
    <name evidence="5 8" type="primary">fmt</name>
    <name evidence="8" type="ORF">MCAPa_5020</name>
</gene>
<sequence>MENKIKVVFCGTPKIGADVLKALIEMNEVEVVLVISQPDKPIGRKKQIVYTPVKKLALENNLKVVQPNKIGEIYDDLAKLEFDFLITCAFGQFIPTKILKLAKTDSINFHGSLLPKLRGGAPIQYAIKNGDKKTGITIMQMVKQMDAGDYYVQESIDILDSDDSGSLFEKMGQLAYSMCKKYLVDIYNHKFELIKQNENEVTFCKNISSEEEKINWNNTSLDIFNLIRSLSPSPISYTTINSQRYKIKSSKIINLDNQNKNVAPGTIIDINKQGIVVKTLDSNLLILEIQKEGKKMILASNYYLNKLSDLKINDKFD</sequence>
<organism evidence="8 9">
    <name type="scientific">Mycoplasma capricolum subsp. capricolum 14232</name>
    <dbReference type="NCBI Taxonomy" id="1188238"/>
    <lineage>
        <taxon>Bacteria</taxon>
        <taxon>Bacillati</taxon>
        <taxon>Mycoplasmatota</taxon>
        <taxon>Mollicutes</taxon>
        <taxon>Mycoplasmataceae</taxon>
        <taxon>Mycoplasma</taxon>
    </lineage>
</organism>
<feature type="domain" description="Formyl transferase C-terminal" evidence="7">
    <location>
        <begin position="206"/>
        <end position="302"/>
    </location>
</feature>
<dbReference type="PANTHER" id="PTHR11138">
    <property type="entry name" value="METHIONYL-TRNA FORMYLTRANSFERASE"/>
    <property type="match status" value="1"/>
</dbReference>
<proteinExistence type="inferred from homology"/>
<dbReference type="GO" id="GO:0005829">
    <property type="term" value="C:cytosol"/>
    <property type="evidence" value="ECO:0007669"/>
    <property type="project" value="TreeGrafter"/>
</dbReference>
<feature type="binding site" evidence="5">
    <location>
        <begin position="112"/>
        <end position="115"/>
    </location>
    <ligand>
        <name>(6S)-5,6,7,8-tetrahydrofolate</name>
        <dbReference type="ChEBI" id="CHEBI:57453"/>
    </ligand>
</feature>
<dbReference type="CDD" id="cd08704">
    <property type="entry name" value="Met_tRNA_FMT_C"/>
    <property type="match status" value="1"/>
</dbReference>
<reference evidence="8 9" key="1">
    <citation type="submission" date="2014-02" db="EMBL/GenBank/DDBJ databases">
        <title>Genome sequence of Mycoplasma capricolum subsp. capricolum strain 14232.</title>
        <authorList>
            <person name="Sirand-Pugnet P."/>
            <person name="Breton M."/>
            <person name="Dordet-Frisoni E."/>
            <person name="Baranowski E."/>
            <person name="Barre A."/>
            <person name="Couture C."/>
            <person name="Dupuy V."/>
            <person name="Gaurivaud P."/>
            <person name="Jacob D."/>
            <person name="Lemaitre C."/>
            <person name="Manso-Silvan L."/>
            <person name="Nikolski M."/>
            <person name="Nouvel L.-X."/>
            <person name="Poumarat F."/>
            <person name="Tardy F."/>
            <person name="Thebault P."/>
            <person name="Theil S."/>
            <person name="Citti C."/>
            <person name="Thiaucourt F."/>
            <person name="Blanchard A."/>
        </authorList>
    </citation>
    <scope>NUCLEOTIDE SEQUENCE [LARGE SCALE GENOMIC DNA]</scope>
    <source>
        <strain evidence="8 9">14232</strain>
    </source>
</reference>
<dbReference type="SUPFAM" id="SSF50486">
    <property type="entry name" value="FMT C-terminal domain-like"/>
    <property type="match status" value="1"/>
</dbReference>
<evidence type="ECO:0000256" key="4">
    <source>
        <dbReference type="ARBA" id="ARBA00022917"/>
    </source>
</evidence>
<comment type="function">
    <text evidence="5">Attaches a formyl group to the free amino group of methionyl-tRNA(fMet). The formyl group appears to play a dual role in the initiator identity of N-formylmethionyl-tRNA by promoting its recognition by IF2 and preventing the misappropriation of this tRNA by the elongation apparatus.</text>
</comment>
<comment type="catalytic activity">
    <reaction evidence="5">
        <text>L-methionyl-tRNA(fMet) + (6R)-10-formyltetrahydrofolate = N-formyl-L-methionyl-tRNA(fMet) + (6S)-5,6,7,8-tetrahydrofolate + H(+)</text>
        <dbReference type="Rhea" id="RHEA:24380"/>
        <dbReference type="Rhea" id="RHEA-COMP:9952"/>
        <dbReference type="Rhea" id="RHEA-COMP:9953"/>
        <dbReference type="ChEBI" id="CHEBI:15378"/>
        <dbReference type="ChEBI" id="CHEBI:57453"/>
        <dbReference type="ChEBI" id="CHEBI:78530"/>
        <dbReference type="ChEBI" id="CHEBI:78844"/>
        <dbReference type="ChEBI" id="CHEBI:195366"/>
        <dbReference type="EC" id="2.1.2.9"/>
    </reaction>
</comment>
<dbReference type="InterPro" id="IPR001555">
    <property type="entry name" value="GART_AS"/>
</dbReference>
<dbReference type="EMBL" id="JFDO01000017">
    <property type="protein sequence ID" value="KEZ19013.1"/>
    <property type="molecule type" value="Genomic_DNA"/>
</dbReference>
<evidence type="ECO:0000259" key="6">
    <source>
        <dbReference type="Pfam" id="PF00551"/>
    </source>
</evidence>
<evidence type="ECO:0000259" key="7">
    <source>
        <dbReference type="Pfam" id="PF02911"/>
    </source>
</evidence>
<dbReference type="GO" id="GO:0004479">
    <property type="term" value="F:methionyl-tRNA formyltransferase activity"/>
    <property type="evidence" value="ECO:0007669"/>
    <property type="project" value="UniProtKB-UniRule"/>
</dbReference>
<dbReference type="HAMAP" id="MF_00182">
    <property type="entry name" value="Formyl_trans"/>
    <property type="match status" value="1"/>
</dbReference>
<dbReference type="Proteomes" id="UP000028533">
    <property type="component" value="Unassembled WGS sequence"/>
</dbReference>
<dbReference type="InterPro" id="IPR041711">
    <property type="entry name" value="Met-tRNA-FMT_N"/>
</dbReference>
<keyword evidence="4 5" id="KW-0648">Protein biosynthesis</keyword>
<protein>
    <recommendedName>
        <fullName evidence="2 5">Methionyl-tRNA formyltransferase</fullName>
        <ecNumber evidence="2 5">2.1.2.9</ecNumber>
    </recommendedName>
</protein>
<evidence type="ECO:0000256" key="5">
    <source>
        <dbReference type="HAMAP-Rule" id="MF_00182"/>
    </source>
</evidence>
<dbReference type="Pfam" id="PF00551">
    <property type="entry name" value="Formyl_trans_N"/>
    <property type="match status" value="1"/>
</dbReference>
<dbReference type="InterPro" id="IPR002376">
    <property type="entry name" value="Formyl_transf_N"/>
</dbReference>
<dbReference type="InterPro" id="IPR044135">
    <property type="entry name" value="Met-tRNA-FMT_C"/>
</dbReference>
<evidence type="ECO:0000256" key="1">
    <source>
        <dbReference type="ARBA" id="ARBA00010699"/>
    </source>
</evidence>
<name>A0A084EM21_MYCCA</name>
<feature type="domain" description="Formyl transferase N-terminal" evidence="6">
    <location>
        <begin position="5"/>
        <end position="175"/>
    </location>
</feature>
<accession>A0A084EM21</accession>